<dbReference type="RefSeq" id="WP_341251308.1">
    <property type="nucleotide sequence ID" value="NZ_CAXIBR010000032.1"/>
</dbReference>
<name>A0A346XVP8_9ACTN</name>
<dbReference type="AlphaFoldDB" id="A0A346XVP8"/>
<accession>A0A346XVP8</accession>
<keyword evidence="2" id="KW-1185">Reference proteome</keyword>
<dbReference type="EMBL" id="CP031165">
    <property type="protein sequence ID" value="AXV06295.1"/>
    <property type="molecule type" value="Genomic_DNA"/>
</dbReference>
<reference evidence="1 2" key="1">
    <citation type="submission" date="2018-09" db="EMBL/GenBank/DDBJ databases">
        <title>Complete genome sequence of Euzebya sp. DY32-46 isolated from seawater of Pacific Ocean.</title>
        <authorList>
            <person name="Xu L."/>
            <person name="Wu Y.-H."/>
            <person name="Xu X.-W."/>
        </authorList>
    </citation>
    <scope>NUCLEOTIDE SEQUENCE [LARGE SCALE GENOMIC DNA]</scope>
    <source>
        <strain evidence="1 2">DY32-46</strain>
    </source>
</reference>
<gene>
    <name evidence="1" type="ORF">DVS28_a1603</name>
</gene>
<sequence length="74" mass="8022">MRPCPNCQSERVYKSDRPVGTTTIGGELLPKLSPGPLSSAKMRAVVCADCGLLRYFVDAAALSKLETSKHWTLV</sequence>
<evidence type="ECO:0000313" key="1">
    <source>
        <dbReference type="EMBL" id="AXV06295.1"/>
    </source>
</evidence>
<dbReference type="Proteomes" id="UP000264006">
    <property type="component" value="Chromosome"/>
</dbReference>
<protein>
    <submittedName>
        <fullName evidence="1">Uncharacterized protein</fullName>
    </submittedName>
</protein>
<evidence type="ECO:0000313" key="2">
    <source>
        <dbReference type="Proteomes" id="UP000264006"/>
    </source>
</evidence>
<dbReference type="KEGG" id="euz:DVS28_a1603"/>
<organism evidence="1 2">
    <name type="scientific">Euzebya pacifica</name>
    <dbReference type="NCBI Taxonomy" id="1608957"/>
    <lineage>
        <taxon>Bacteria</taxon>
        <taxon>Bacillati</taxon>
        <taxon>Actinomycetota</taxon>
        <taxon>Nitriliruptoria</taxon>
        <taxon>Euzebyales</taxon>
    </lineage>
</organism>
<proteinExistence type="predicted"/>